<keyword evidence="4" id="KW-0256">Endoplasmic reticulum</keyword>
<keyword evidence="9 16" id="KW-0472">Membrane</keyword>
<feature type="domain" description="Fatty acid hydroxylase" evidence="17">
    <location>
        <begin position="124"/>
        <end position="256"/>
    </location>
</feature>
<comment type="cofactor">
    <cofactor evidence="1">
        <name>Fe cation</name>
        <dbReference type="ChEBI" id="CHEBI:24875"/>
    </cofactor>
</comment>
<feature type="transmembrane region" description="Helical" evidence="16">
    <location>
        <begin position="429"/>
        <end position="452"/>
    </location>
</feature>
<reference evidence="20" key="1">
    <citation type="journal article" date="2002" name="Science">
        <title>The draft genome of Ciona intestinalis: insights into chordate and vertebrate origins.</title>
        <authorList>
            <person name="Dehal P."/>
            <person name="Satou Y."/>
            <person name="Campbell R.K."/>
            <person name="Chapman J."/>
            <person name="Degnan B."/>
            <person name="De Tomaso A."/>
            <person name="Davidson B."/>
            <person name="Di Gregorio A."/>
            <person name="Gelpke M."/>
            <person name="Goodstein D.M."/>
            <person name="Harafuji N."/>
            <person name="Hastings K.E."/>
            <person name="Ho I."/>
            <person name="Hotta K."/>
            <person name="Huang W."/>
            <person name="Kawashima T."/>
            <person name="Lemaire P."/>
            <person name="Martinez D."/>
            <person name="Meinertzhagen I.A."/>
            <person name="Necula S."/>
            <person name="Nonaka M."/>
            <person name="Putnam N."/>
            <person name="Rash S."/>
            <person name="Saiga H."/>
            <person name="Satake M."/>
            <person name="Terry A."/>
            <person name="Yamada L."/>
            <person name="Wang H.G."/>
            <person name="Awazu S."/>
            <person name="Azumi K."/>
            <person name="Boore J."/>
            <person name="Branno M."/>
            <person name="Chin-Bow S."/>
            <person name="DeSantis R."/>
            <person name="Doyle S."/>
            <person name="Francino P."/>
            <person name="Keys D.N."/>
            <person name="Haga S."/>
            <person name="Hayashi H."/>
            <person name="Hino K."/>
            <person name="Imai K.S."/>
            <person name="Inaba K."/>
            <person name="Kano S."/>
            <person name="Kobayashi K."/>
            <person name="Kobayashi M."/>
            <person name="Lee B.I."/>
            <person name="Makabe K.W."/>
            <person name="Manohar C."/>
            <person name="Matassi G."/>
            <person name="Medina M."/>
            <person name="Mochizuki Y."/>
            <person name="Mount S."/>
            <person name="Morishita T."/>
            <person name="Miura S."/>
            <person name="Nakayama A."/>
            <person name="Nishizaka S."/>
            <person name="Nomoto H."/>
            <person name="Ohta F."/>
            <person name="Oishi K."/>
            <person name="Rigoutsos I."/>
            <person name="Sano M."/>
            <person name="Sasaki A."/>
            <person name="Sasakura Y."/>
            <person name="Shoguchi E."/>
            <person name="Shin-i T."/>
            <person name="Spagnuolo A."/>
            <person name="Stainier D."/>
            <person name="Suzuki M.M."/>
            <person name="Tassy O."/>
            <person name="Takatori N."/>
            <person name="Tokuoka M."/>
            <person name="Yagi K."/>
            <person name="Yoshizaki F."/>
            <person name="Wada S."/>
            <person name="Zhang C."/>
            <person name="Hyatt P.D."/>
            <person name="Larimer F."/>
            <person name="Detter C."/>
            <person name="Doggett N."/>
            <person name="Glavina T."/>
            <person name="Hawkins T."/>
            <person name="Richardson P."/>
            <person name="Lucas S."/>
            <person name="Kohara Y."/>
            <person name="Levine M."/>
            <person name="Satoh N."/>
            <person name="Rokhsar D.S."/>
        </authorList>
    </citation>
    <scope>NUCLEOTIDE SEQUENCE [LARGE SCALE GENOMIC DNA]</scope>
</reference>
<accession>A0A1W2WBP9</accession>
<dbReference type="EC" id="1.14.16.5" evidence="12"/>
<evidence type="ECO:0000256" key="16">
    <source>
        <dbReference type="SAM" id="Phobius"/>
    </source>
</evidence>
<evidence type="ECO:0000256" key="11">
    <source>
        <dbReference type="ARBA" id="ARBA00038190"/>
    </source>
</evidence>
<comment type="subcellular location">
    <subcellularLocation>
        <location evidence="2">Endoplasmic reticulum membrane</location>
        <topology evidence="2">Multi-pass membrane protein</topology>
    </subcellularLocation>
</comment>
<dbReference type="PANTHER" id="PTHR21624:SF1">
    <property type="entry name" value="ALKYLGLYCEROL MONOOXYGENASE"/>
    <property type="match status" value="1"/>
</dbReference>
<dbReference type="InterPro" id="IPR051689">
    <property type="entry name" value="Sterol_desaturase/TMEM195"/>
</dbReference>
<dbReference type="OrthoDB" id="6354873at2759"/>
<evidence type="ECO:0000256" key="10">
    <source>
        <dbReference type="ARBA" id="ARBA00037122"/>
    </source>
</evidence>
<dbReference type="GO" id="GO:0005789">
    <property type="term" value="C:endoplasmic reticulum membrane"/>
    <property type="evidence" value="ECO:0007669"/>
    <property type="project" value="UniProtKB-SubCell"/>
</dbReference>
<dbReference type="InterPro" id="IPR006694">
    <property type="entry name" value="Fatty_acid_hydroxylase"/>
</dbReference>
<evidence type="ECO:0000259" key="18">
    <source>
        <dbReference type="Pfam" id="PF24858"/>
    </source>
</evidence>
<accession>F6WU83</accession>
<dbReference type="InParanoid" id="F6WU83"/>
<dbReference type="InterPro" id="IPR056853">
    <property type="entry name" value="AGMP_C"/>
</dbReference>
<keyword evidence="5 16" id="KW-1133">Transmembrane helix</keyword>
<dbReference type="KEGG" id="cin:100176978"/>
<reference evidence="19" key="3">
    <citation type="submission" date="2025-09" db="UniProtKB">
        <authorList>
            <consortium name="Ensembl"/>
        </authorList>
    </citation>
    <scope>IDENTIFICATION</scope>
</reference>
<proteinExistence type="inferred from homology"/>
<protein>
    <recommendedName>
        <fullName evidence="13">Alkylglycerol monooxygenase</fullName>
        <ecNumber evidence="12">1.14.16.5</ecNumber>
    </recommendedName>
    <alternativeName>
        <fullName evidence="14">Transmembrane protein 195</fullName>
    </alternativeName>
</protein>
<feature type="transmembrane region" description="Helical" evidence="16">
    <location>
        <begin position="340"/>
        <end position="359"/>
    </location>
</feature>
<feature type="transmembrane region" description="Helical" evidence="16">
    <location>
        <begin position="49"/>
        <end position="67"/>
    </location>
</feature>
<organism evidence="19 20">
    <name type="scientific">Ciona intestinalis</name>
    <name type="common">Transparent sea squirt</name>
    <name type="synonym">Ascidia intestinalis</name>
    <dbReference type="NCBI Taxonomy" id="7719"/>
    <lineage>
        <taxon>Eukaryota</taxon>
        <taxon>Metazoa</taxon>
        <taxon>Chordata</taxon>
        <taxon>Tunicata</taxon>
        <taxon>Ascidiacea</taxon>
        <taxon>Phlebobranchia</taxon>
        <taxon>Cionidae</taxon>
        <taxon>Ciona</taxon>
    </lineage>
</organism>
<evidence type="ECO:0000256" key="14">
    <source>
        <dbReference type="ARBA" id="ARBA00041444"/>
    </source>
</evidence>
<evidence type="ECO:0000256" key="6">
    <source>
        <dbReference type="ARBA" id="ARBA00023002"/>
    </source>
</evidence>
<evidence type="ECO:0000256" key="9">
    <source>
        <dbReference type="ARBA" id="ARBA00023136"/>
    </source>
</evidence>
<evidence type="ECO:0000259" key="17">
    <source>
        <dbReference type="Pfam" id="PF04116"/>
    </source>
</evidence>
<evidence type="ECO:0000256" key="12">
    <source>
        <dbReference type="ARBA" id="ARBA00039026"/>
    </source>
</evidence>
<evidence type="ECO:0000256" key="1">
    <source>
        <dbReference type="ARBA" id="ARBA00001962"/>
    </source>
</evidence>
<dbReference type="GO" id="GO:0005783">
    <property type="term" value="C:endoplasmic reticulum"/>
    <property type="evidence" value="ECO:0000318"/>
    <property type="project" value="GO_Central"/>
</dbReference>
<reference evidence="19" key="2">
    <citation type="submission" date="2025-08" db="UniProtKB">
        <authorList>
            <consortium name="Ensembl"/>
        </authorList>
    </citation>
    <scope>IDENTIFICATION</scope>
</reference>
<dbReference type="GO" id="GO:0006643">
    <property type="term" value="P:membrane lipid metabolic process"/>
    <property type="evidence" value="ECO:0000318"/>
    <property type="project" value="GO_Central"/>
</dbReference>
<keyword evidence="20" id="KW-1185">Reference proteome</keyword>
<dbReference type="Proteomes" id="UP000008144">
    <property type="component" value="Unassembled WGS sequence"/>
</dbReference>
<dbReference type="HOGENOM" id="CLU_033631_2_1_1"/>
<comment type="similarity">
    <text evidence="11">Belongs to the sterol desaturase family. TMEM195 subfamily.</text>
</comment>
<sequence length="458" mass="52870">MNVNHTLLDPHSNTYRPGFGESFRSLFYVLLPSESSFSDVSKVPNYIDAALHPFIALILLEIVVGLWKGKRVMRINDGISSLSAGTLSQLLKLVSAKSIEVSMYVYVYDKYSITNLPWDSAWLWIVTFLGVDFCYYWFHRGSHEINIFWASHQTHHSSEDYNLTTALRQSAIAGPIVMLFYLPLALFVPPPVYLVHKQFNLLFQFWIHTEIIDNLGPLEYILNTPSHHRVHHGRNAYCIDKNYAGTLIIWDRMFGTFVEEKSNEEIAYGHVHPINTFDPIFVQTGNLRHLVTRCWQTEGLWNKLCVVIKGPGWDVGKPWCGNPHDIPPIEKPIKRYNHDLPYWLSTYAVVHYLTLVPMYESMMEARLMLPGYIIIMDVAYFLFSLSCLGFLFDNKAYARHVEFLRCIGCALLLHMFRDNLQLSHHLPSTLFTALITIYVASVVIWVVVLMYGSKKKLN</sequence>
<evidence type="ECO:0000256" key="13">
    <source>
        <dbReference type="ARBA" id="ARBA00040992"/>
    </source>
</evidence>
<dbReference type="Ensembl" id="ENSCINT00000019644.3">
    <property type="protein sequence ID" value="ENSCINP00000019644.3"/>
    <property type="gene ID" value="ENSCING00000009662.3"/>
</dbReference>
<feature type="transmembrane region" description="Helical" evidence="16">
    <location>
        <begin position="371"/>
        <end position="392"/>
    </location>
</feature>
<feature type="domain" description="Alkylglycerol monooxygenase C-terminal" evidence="18">
    <location>
        <begin position="344"/>
        <end position="412"/>
    </location>
</feature>
<evidence type="ECO:0000256" key="3">
    <source>
        <dbReference type="ARBA" id="ARBA00022692"/>
    </source>
</evidence>
<evidence type="ECO:0000256" key="15">
    <source>
        <dbReference type="ARBA" id="ARBA00047556"/>
    </source>
</evidence>
<evidence type="ECO:0000313" key="19">
    <source>
        <dbReference type="Ensembl" id="ENSCINP00000019644.3"/>
    </source>
</evidence>
<dbReference type="GeneID" id="100176978"/>
<dbReference type="Pfam" id="PF04116">
    <property type="entry name" value="FA_hydroxylase"/>
    <property type="match status" value="1"/>
</dbReference>
<evidence type="ECO:0000256" key="4">
    <source>
        <dbReference type="ARBA" id="ARBA00022824"/>
    </source>
</evidence>
<dbReference type="OMA" id="FMPTGWR"/>
<evidence type="ECO:0000313" key="20">
    <source>
        <dbReference type="Proteomes" id="UP000008144"/>
    </source>
</evidence>
<dbReference type="GeneTree" id="ENSGT00440000033807"/>
<name>F6WU83_CIOIN</name>
<evidence type="ECO:0000256" key="2">
    <source>
        <dbReference type="ARBA" id="ARBA00004477"/>
    </source>
</evidence>
<dbReference type="AlphaFoldDB" id="F6WU83"/>
<feature type="transmembrane region" description="Helical" evidence="16">
    <location>
        <begin position="401"/>
        <end position="417"/>
    </location>
</feature>
<keyword evidence="3 16" id="KW-0812">Transmembrane</keyword>
<dbReference type="PANTHER" id="PTHR21624">
    <property type="entry name" value="STEROL DESATURASE-RELATED PROTEIN"/>
    <property type="match status" value="1"/>
</dbReference>
<comment type="catalytic activity">
    <reaction evidence="15">
        <text>1-O-(1,2-saturated-alkyl)-sn-glycerol + (6R)-L-erythro-5,6,7,8-tetrahydrobiopterin + O2 = a 1-(1-hydroxyalkyl)-sn-glycerol + (6R)-L-erythro-6,7-dihydrobiopterin + H2O</text>
        <dbReference type="Rhea" id="RHEA:36255"/>
        <dbReference type="ChEBI" id="CHEBI:15377"/>
        <dbReference type="ChEBI" id="CHEBI:15379"/>
        <dbReference type="ChEBI" id="CHEBI:43120"/>
        <dbReference type="ChEBI" id="CHEBI:59560"/>
        <dbReference type="ChEBI" id="CHEBI:73418"/>
        <dbReference type="ChEBI" id="CHEBI:83957"/>
        <dbReference type="EC" id="1.14.16.5"/>
    </reaction>
</comment>
<gene>
    <name evidence="19" type="primary">LOC100176978</name>
</gene>
<dbReference type="Pfam" id="PF24858">
    <property type="entry name" value="AGMP_C"/>
    <property type="match status" value="1"/>
</dbReference>
<evidence type="ECO:0000256" key="8">
    <source>
        <dbReference type="ARBA" id="ARBA00023098"/>
    </source>
</evidence>
<keyword evidence="6" id="KW-0560">Oxidoreductase</keyword>
<keyword evidence="7" id="KW-0408">Iron</keyword>
<dbReference type="STRING" id="7719.ENSCINP00000019644"/>
<feature type="transmembrane region" description="Helical" evidence="16">
    <location>
        <begin position="172"/>
        <end position="195"/>
    </location>
</feature>
<dbReference type="GO" id="GO:0050479">
    <property type="term" value="F:glyceryl-ether monooxygenase activity"/>
    <property type="evidence" value="ECO:0000318"/>
    <property type="project" value="GO_Central"/>
</dbReference>
<dbReference type="RefSeq" id="XP_002128466.1">
    <property type="nucleotide sequence ID" value="XM_002128430.4"/>
</dbReference>
<dbReference type="GO" id="GO:0005506">
    <property type="term" value="F:iron ion binding"/>
    <property type="evidence" value="ECO:0007669"/>
    <property type="project" value="InterPro"/>
</dbReference>
<keyword evidence="8" id="KW-0443">Lipid metabolism</keyword>
<dbReference type="GO" id="GO:0008610">
    <property type="term" value="P:lipid biosynthetic process"/>
    <property type="evidence" value="ECO:0007669"/>
    <property type="project" value="InterPro"/>
</dbReference>
<evidence type="ECO:0000256" key="7">
    <source>
        <dbReference type="ARBA" id="ARBA00023004"/>
    </source>
</evidence>
<feature type="transmembrane region" description="Helical" evidence="16">
    <location>
        <begin position="121"/>
        <end position="138"/>
    </location>
</feature>
<comment type="function">
    <text evidence="10">Glyceryl-ether monooxygenase that cleaves the O-alkyl bond of ether lipids. Ether lipids are essential components of brain membranes.</text>
</comment>
<evidence type="ECO:0000256" key="5">
    <source>
        <dbReference type="ARBA" id="ARBA00022989"/>
    </source>
</evidence>